<dbReference type="InterPro" id="IPR025857">
    <property type="entry name" value="MacB_PCD"/>
</dbReference>
<keyword evidence="16" id="KW-0614">Plasmid</keyword>
<dbReference type="PANTHER" id="PTHR30572">
    <property type="entry name" value="MEMBRANE COMPONENT OF TRANSPORTER-RELATED"/>
    <property type="match status" value="1"/>
</dbReference>
<evidence type="ECO:0000256" key="5">
    <source>
        <dbReference type="ARBA" id="ARBA00022692"/>
    </source>
</evidence>
<dbReference type="KEGG" id="cnc:CNE_BB1p13420"/>
<dbReference type="GO" id="GO:0022857">
    <property type="term" value="F:transmembrane transporter activity"/>
    <property type="evidence" value="ECO:0007669"/>
    <property type="project" value="TreeGrafter"/>
</dbReference>
<evidence type="ECO:0000313" key="16">
    <source>
        <dbReference type="EMBL" id="AEI82741.1"/>
    </source>
</evidence>
<evidence type="ECO:0000256" key="6">
    <source>
        <dbReference type="ARBA" id="ARBA00022741"/>
    </source>
</evidence>
<sequence>MVVLKDINLSIDAGEFVAIVGTSGSGKSTLMNILGCLDQPSSGSYRINGREIGDLGHDELAYLRRQRFGFIFQRYQLLTYLDASANVQMPAVYTGAGQRARQARALELLGQLGLGERANHRPGQLSGGQQQRVSIARALMNGADVILADEPTGALDSSSGQQVMDTLRDLNARGRTVIVITHDPGVAAHASRVIELRDGELVADSRQYAIPRDGISPDNASATASLGRAARPAACAEPLLGDIDTPRSFIEALRMASQSMVARRLRTILTTLGITIGIASVVAIAWIGEAAKRQALESFGSIGTNVIHVYSGRDWGDPRASEIQTLVPADAAALAEQAFVDDATPETPQGATVRYRGVDALADVIGVSANYARMYGARLVEGAWFGQAAVQRRAQVVVIDEVARRKLFPAAGSALGKIILIDNVPCVVVGVAVVNAGMLLNPRQLNVWLPYTTASDRLFGRQHVERIIVRGHERIPAKVVEEGVEKILTLRHRTKDFMTINLDEVAKRRQKAQGVLTRMLLTVSVISLIVGGIGVMNIMLVSVAERTQEIGIRMAVGARQRDILMQFLCEAVMVCLLGAALGIGLALLVGLILPWLGQQTRMAFTLGPVVVATLCSTLVGIVFGYFPARNAARLNPVDALARE</sequence>
<dbReference type="PROSITE" id="PS50893">
    <property type="entry name" value="ABC_TRANSPORTER_2"/>
    <property type="match status" value="1"/>
</dbReference>
<protein>
    <recommendedName>
        <fullName evidence="13">Pyoverdine export ATP-binding/permease protein PvdT</fullName>
    </recommendedName>
</protein>
<dbReference type="InterPro" id="IPR017871">
    <property type="entry name" value="ABC_transporter-like_CS"/>
</dbReference>
<dbReference type="GO" id="GO:0046677">
    <property type="term" value="P:response to antibiotic"/>
    <property type="evidence" value="ECO:0007669"/>
    <property type="project" value="UniProtKB-KW"/>
</dbReference>
<dbReference type="GO" id="GO:0098796">
    <property type="term" value="C:membrane protein complex"/>
    <property type="evidence" value="ECO:0007669"/>
    <property type="project" value="UniProtKB-ARBA"/>
</dbReference>
<keyword evidence="4" id="KW-0997">Cell inner membrane</keyword>
<dbReference type="InterPro" id="IPR027417">
    <property type="entry name" value="P-loop_NTPase"/>
</dbReference>
<dbReference type="Pfam" id="PF12704">
    <property type="entry name" value="MacB_PCD"/>
    <property type="match status" value="1"/>
</dbReference>
<dbReference type="InterPro" id="IPR017911">
    <property type="entry name" value="MacB-like_ATP-bd"/>
</dbReference>
<dbReference type="GO" id="GO:0005886">
    <property type="term" value="C:plasma membrane"/>
    <property type="evidence" value="ECO:0007669"/>
    <property type="project" value="UniProtKB-SubCell"/>
</dbReference>
<evidence type="ECO:0000256" key="13">
    <source>
        <dbReference type="ARBA" id="ARBA00041199"/>
    </source>
</evidence>
<evidence type="ECO:0000256" key="2">
    <source>
        <dbReference type="ARBA" id="ARBA00022448"/>
    </source>
</evidence>
<name>F8GW52_CUPNN</name>
<keyword evidence="16" id="KW-0378">Hydrolase</keyword>
<evidence type="ECO:0000256" key="4">
    <source>
        <dbReference type="ARBA" id="ARBA00022519"/>
    </source>
</evidence>
<reference evidence="16 17" key="1">
    <citation type="journal article" date="2011" name="J. Bacteriol.">
        <title>Complete genome sequence of the type strain Cupriavidus necator N-1.</title>
        <authorList>
            <person name="Poehlein A."/>
            <person name="Kusian B."/>
            <person name="Friedrich B."/>
            <person name="Daniel R."/>
            <person name="Bowien B."/>
        </authorList>
    </citation>
    <scope>NUCLEOTIDE SEQUENCE [LARGE SCALE GENOMIC DNA]</scope>
    <source>
        <strain evidence="17">ATCC 43291 / DSM 13513 / CCUG 52238 / LMG 8453 / N-1</strain>
        <plasmid evidence="16 17">pBB1</plasmid>
    </source>
</reference>
<feature type="transmembrane region" description="Helical" evidence="14">
    <location>
        <begin position="268"/>
        <end position="288"/>
    </location>
</feature>
<dbReference type="GO" id="GO:0016887">
    <property type="term" value="F:ATP hydrolysis activity"/>
    <property type="evidence" value="ECO:0007669"/>
    <property type="project" value="InterPro"/>
</dbReference>
<organism evidence="16 17">
    <name type="scientific">Cupriavidus necator (strain ATCC 43291 / DSM 13513 / CCUG 52238 / LMG 8453 / N-1)</name>
    <name type="common">Ralstonia eutropha</name>
    <dbReference type="NCBI Taxonomy" id="1042878"/>
    <lineage>
        <taxon>Bacteria</taxon>
        <taxon>Pseudomonadati</taxon>
        <taxon>Pseudomonadota</taxon>
        <taxon>Betaproteobacteria</taxon>
        <taxon>Burkholderiales</taxon>
        <taxon>Burkholderiaceae</taxon>
        <taxon>Cupriavidus</taxon>
    </lineage>
</organism>
<keyword evidence="11" id="KW-0046">Antibiotic resistance</keyword>
<evidence type="ECO:0000256" key="9">
    <source>
        <dbReference type="ARBA" id="ARBA00022989"/>
    </source>
</evidence>
<gene>
    <name evidence="16" type="primary">macB</name>
    <name evidence="16" type="ordered locus">CNE_BB1p13420</name>
</gene>
<evidence type="ECO:0000256" key="7">
    <source>
        <dbReference type="ARBA" id="ARBA00022840"/>
    </source>
</evidence>
<dbReference type="FunFam" id="3.40.50.300:FF:000032">
    <property type="entry name" value="Export ABC transporter ATP-binding protein"/>
    <property type="match status" value="1"/>
</dbReference>
<evidence type="ECO:0000256" key="10">
    <source>
        <dbReference type="ARBA" id="ARBA00023136"/>
    </source>
</evidence>
<keyword evidence="8" id="KW-1278">Translocase</keyword>
<dbReference type="Pfam" id="PF02687">
    <property type="entry name" value="FtsX"/>
    <property type="match status" value="1"/>
</dbReference>
<comment type="subcellular location">
    <subcellularLocation>
        <location evidence="1">Cell inner membrane</location>
        <topology evidence="1">Multi-pass membrane protein</topology>
    </subcellularLocation>
</comment>
<dbReference type="InterPro" id="IPR003838">
    <property type="entry name" value="ABC3_permease_C"/>
</dbReference>
<evidence type="ECO:0000259" key="15">
    <source>
        <dbReference type="PROSITE" id="PS50893"/>
    </source>
</evidence>
<dbReference type="GO" id="GO:0005524">
    <property type="term" value="F:ATP binding"/>
    <property type="evidence" value="ECO:0007669"/>
    <property type="project" value="UniProtKB-KW"/>
</dbReference>
<proteinExistence type="inferred from homology"/>
<evidence type="ECO:0000313" key="17">
    <source>
        <dbReference type="Proteomes" id="UP000006798"/>
    </source>
</evidence>
<dbReference type="InterPro" id="IPR003593">
    <property type="entry name" value="AAA+_ATPase"/>
</dbReference>
<dbReference type="CDD" id="cd03255">
    <property type="entry name" value="ABC_MJ0796_LolCDE_FtsE"/>
    <property type="match status" value="1"/>
</dbReference>
<evidence type="ECO:0000256" key="12">
    <source>
        <dbReference type="ARBA" id="ARBA00038388"/>
    </source>
</evidence>
<keyword evidence="2" id="KW-0813">Transport</keyword>
<feature type="transmembrane region" description="Helical" evidence="14">
    <location>
        <begin position="563"/>
        <end position="596"/>
    </location>
</feature>
<accession>F8GW52</accession>
<keyword evidence="3" id="KW-1003">Cell membrane</keyword>
<dbReference type="Gene3D" id="3.40.50.300">
    <property type="entry name" value="P-loop containing nucleotide triphosphate hydrolases"/>
    <property type="match status" value="1"/>
</dbReference>
<dbReference type="Pfam" id="PF00005">
    <property type="entry name" value="ABC_tran"/>
    <property type="match status" value="1"/>
</dbReference>
<keyword evidence="7 16" id="KW-0067">ATP-binding</keyword>
<dbReference type="InterPro" id="IPR050250">
    <property type="entry name" value="Macrolide_Exporter_MacB"/>
</dbReference>
<evidence type="ECO:0000256" key="11">
    <source>
        <dbReference type="ARBA" id="ARBA00023251"/>
    </source>
</evidence>
<dbReference type="PROSITE" id="PS00211">
    <property type="entry name" value="ABC_TRANSPORTER_1"/>
    <property type="match status" value="1"/>
</dbReference>
<keyword evidence="5 14" id="KW-0812">Transmembrane</keyword>
<keyword evidence="10 14" id="KW-0472">Membrane</keyword>
<evidence type="ECO:0000256" key="8">
    <source>
        <dbReference type="ARBA" id="ARBA00022967"/>
    </source>
</evidence>
<dbReference type="PANTHER" id="PTHR30572:SF14">
    <property type="entry name" value="MACROLIDE EXPORT ATP-BINDING_PERMEASE PROTEIN MACB"/>
    <property type="match status" value="1"/>
</dbReference>
<keyword evidence="9 14" id="KW-1133">Transmembrane helix</keyword>
<evidence type="ECO:0000256" key="1">
    <source>
        <dbReference type="ARBA" id="ARBA00004429"/>
    </source>
</evidence>
<feature type="transmembrane region" description="Helical" evidence="14">
    <location>
        <begin position="602"/>
        <end position="626"/>
    </location>
</feature>
<evidence type="ECO:0000256" key="14">
    <source>
        <dbReference type="SAM" id="Phobius"/>
    </source>
</evidence>
<feature type="domain" description="ABC transporter" evidence="15">
    <location>
        <begin position="2"/>
        <end position="223"/>
    </location>
</feature>
<dbReference type="InterPro" id="IPR003439">
    <property type="entry name" value="ABC_transporter-like_ATP-bd"/>
</dbReference>
<keyword evidence="6" id="KW-0547">Nucleotide-binding</keyword>
<dbReference type="HOGENOM" id="CLU_000604_78_2_4"/>
<comment type="similarity">
    <text evidence="12">Belongs to the ABC transporter superfamily. Macrolide exporter (TC 3.A.1.122) family.</text>
</comment>
<feature type="transmembrane region" description="Helical" evidence="14">
    <location>
        <begin position="519"/>
        <end position="543"/>
    </location>
</feature>
<evidence type="ECO:0000256" key="3">
    <source>
        <dbReference type="ARBA" id="ARBA00022475"/>
    </source>
</evidence>
<dbReference type="Proteomes" id="UP000006798">
    <property type="component" value="Plasmid pBB1"/>
</dbReference>
<dbReference type="SUPFAM" id="SSF52540">
    <property type="entry name" value="P-loop containing nucleoside triphosphate hydrolases"/>
    <property type="match status" value="1"/>
</dbReference>
<dbReference type="SMART" id="SM00382">
    <property type="entry name" value="AAA"/>
    <property type="match status" value="1"/>
</dbReference>
<dbReference type="EMBL" id="CP002879">
    <property type="protein sequence ID" value="AEI82741.1"/>
    <property type="molecule type" value="Genomic_DNA"/>
</dbReference>
<dbReference type="AlphaFoldDB" id="F8GW52"/>
<geneLocation type="plasmid" evidence="16 17">
    <name>pBB1</name>
</geneLocation>